<accession>A0AAU1HXX0</accession>
<dbReference type="InterPro" id="IPR029051">
    <property type="entry name" value="DUF4352"/>
</dbReference>
<feature type="signal peptide" evidence="3">
    <location>
        <begin position="1"/>
        <end position="22"/>
    </location>
</feature>
<evidence type="ECO:0000256" key="1">
    <source>
        <dbReference type="ARBA" id="ARBA00022729"/>
    </source>
</evidence>
<dbReference type="AlphaFoldDB" id="A0AAU1HXX0"/>
<sequence length="189" mass="20092">MRTRTTIAVCLLLAGLTASCSSNDTDEPTVAKASVTESAGPTPSPTPSPRQETYKLGDIVDTSAGGNDFSAATLTYKNQGVTSPPGLLQEGQKFATVQVKVCNRSDEPIEVSPFTWSLAYEDGARVEPTHVSGGGLPQPAYPLDAKVRGGDCVRGYILFEVPEEFGRAERVLYSPGDLDEPVEWTVPTV</sequence>
<keyword evidence="1 3" id="KW-0732">Signal</keyword>
<dbReference type="Pfam" id="PF11611">
    <property type="entry name" value="DUF4352"/>
    <property type="match status" value="1"/>
</dbReference>
<feature type="domain" description="DUF4352" evidence="4">
    <location>
        <begin position="84"/>
        <end position="164"/>
    </location>
</feature>
<dbReference type="Gene3D" id="2.60.40.1240">
    <property type="match status" value="1"/>
</dbReference>
<name>A0AAU1HXX0_9ACTN</name>
<protein>
    <submittedName>
        <fullName evidence="5">DUF4352 domain-containing protein</fullName>
    </submittedName>
</protein>
<evidence type="ECO:0000259" key="4">
    <source>
        <dbReference type="Pfam" id="PF11611"/>
    </source>
</evidence>
<reference evidence="5" key="1">
    <citation type="submission" date="2022-10" db="EMBL/GenBank/DDBJ databases">
        <title>The complete genomes of actinobacterial strains from the NBC collection.</title>
        <authorList>
            <person name="Joergensen T.S."/>
            <person name="Alvarez Arevalo M."/>
            <person name="Sterndorff E.B."/>
            <person name="Faurdal D."/>
            <person name="Vuksanovic O."/>
            <person name="Mourched A.-S."/>
            <person name="Charusanti P."/>
            <person name="Shaw S."/>
            <person name="Blin K."/>
            <person name="Weber T."/>
        </authorList>
    </citation>
    <scope>NUCLEOTIDE SEQUENCE</scope>
    <source>
        <strain evidence="5">NBC 00180</strain>
    </source>
</reference>
<dbReference type="EMBL" id="CP108140">
    <property type="protein sequence ID" value="WTP87293.1"/>
    <property type="molecule type" value="Genomic_DNA"/>
</dbReference>
<feature type="region of interest" description="Disordered" evidence="2">
    <location>
        <begin position="23"/>
        <end position="53"/>
    </location>
</feature>
<organism evidence="5">
    <name type="scientific">Streptomyces sp. NBC_00180</name>
    <dbReference type="NCBI Taxonomy" id="2903632"/>
    <lineage>
        <taxon>Bacteria</taxon>
        <taxon>Bacillati</taxon>
        <taxon>Actinomycetota</taxon>
        <taxon>Actinomycetes</taxon>
        <taxon>Kitasatosporales</taxon>
        <taxon>Streptomycetaceae</taxon>
        <taxon>Streptomyces</taxon>
    </lineage>
</organism>
<evidence type="ECO:0000256" key="3">
    <source>
        <dbReference type="SAM" id="SignalP"/>
    </source>
</evidence>
<feature type="chain" id="PRO_5043401227" evidence="3">
    <location>
        <begin position="23"/>
        <end position="189"/>
    </location>
</feature>
<dbReference type="PROSITE" id="PS51257">
    <property type="entry name" value="PROKAR_LIPOPROTEIN"/>
    <property type="match status" value="1"/>
</dbReference>
<evidence type="ECO:0000256" key="2">
    <source>
        <dbReference type="SAM" id="MobiDB-lite"/>
    </source>
</evidence>
<evidence type="ECO:0000313" key="5">
    <source>
        <dbReference type="EMBL" id="WTP87293.1"/>
    </source>
</evidence>
<gene>
    <name evidence="5" type="ORF">OG477_18790</name>
</gene>
<proteinExistence type="predicted"/>
<dbReference type="InterPro" id="IPR029050">
    <property type="entry name" value="Immunoprotect_excell_Ig-like"/>
</dbReference>